<feature type="domain" description="Major facilitator superfamily (MFS) profile" evidence="6">
    <location>
        <begin position="1"/>
        <end position="148"/>
    </location>
</feature>
<feature type="transmembrane region" description="Helical" evidence="5">
    <location>
        <begin position="125"/>
        <end position="144"/>
    </location>
</feature>
<evidence type="ECO:0000256" key="5">
    <source>
        <dbReference type="SAM" id="Phobius"/>
    </source>
</evidence>
<evidence type="ECO:0000256" key="2">
    <source>
        <dbReference type="ARBA" id="ARBA00022692"/>
    </source>
</evidence>
<organism evidence="7 8">
    <name type="scientific">Brevibacterium luteolum</name>
    <dbReference type="NCBI Taxonomy" id="199591"/>
    <lineage>
        <taxon>Bacteria</taxon>
        <taxon>Bacillati</taxon>
        <taxon>Actinomycetota</taxon>
        <taxon>Actinomycetes</taxon>
        <taxon>Micrococcales</taxon>
        <taxon>Brevibacteriaceae</taxon>
        <taxon>Brevibacterium</taxon>
    </lineage>
</organism>
<comment type="caution">
    <text evidence="7">The sequence shown here is derived from an EMBL/GenBank/DDBJ whole genome shotgun (WGS) entry which is preliminary data.</text>
</comment>
<dbReference type="Pfam" id="PF00083">
    <property type="entry name" value="Sugar_tr"/>
    <property type="match status" value="1"/>
</dbReference>
<name>A0A849AW81_9MICO</name>
<evidence type="ECO:0000256" key="3">
    <source>
        <dbReference type="ARBA" id="ARBA00022989"/>
    </source>
</evidence>
<keyword evidence="2 5" id="KW-0812">Transmembrane</keyword>
<evidence type="ECO:0000256" key="1">
    <source>
        <dbReference type="ARBA" id="ARBA00004651"/>
    </source>
</evidence>
<dbReference type="Proteomes" id="UP000549517">
    <property type="component" value="Unassembled WGS sequence"/>
</dbReference>
<dbReference type="GO" id="GO:0005886">
    <property type="term" value="C:plasma membrane"/>
    <property type="evidence" value="ECO:0007669"/>
    <property type="project" value="UniProtKB-SubCell"/>
</dbReference>
<dbReference type="GO" id="GO:0022857">
    <property type="term" value="F:transmembrane transporter activity"/>
    <property type="evidence" value="ECO:0007669"/>
    <property type="project" value="InterPro"/>
</dbReference>
<comment type="subcellular location">
    <subcellularLocation>
        <location evidence="1">Cell membrane</location>
        <topology evidence="1">Multi-pass membrane protein</topology>
    </subcellularLocation>
</comment>
<dbReference type="SUPFAM" id="SSF103473">
    <property type="entry name" value="MFS general substrate transporter"/>
    <property type="match status" value="1"/>
</dbReference>
<gene>
    <name evidence="7" type="ORF">HLA91_13220</name>
</gene>
<feature type="transmembrane region" description="Helical" evidence="5">
    <location>
        <begin position="93"/>
        <end position="113"/>
    </location>
</feature>
<feature type="transmembrane region" description="Helical" evidence="5">
    <location>
        <begin position="36"/>
        <end position="55"/>
    </location>
</feature>
<keyword evidence="3 5" id="KW-1133">Transmembrane helix</keyword>
<dbReference type="EMBL" id="JABEMC010000013">
    <property type="protein sequence ID" value="NNG80321.1"/>
    <property type="molecule type" value="Genomic_DNA"/>
</dbReference>
<dbReference type="AlphaFoldDB" id="A0A849AW81"/>
<sequence>MGNGLGTDLLMNGLQIADRVLGVWLLWLMPGRAMAIWTFVASAGFLLVLGLWHGIPEIPAIIIFGASVLVFTASTNIQYVYPPEMYETRFRSTGVGMAAAISHIGAAIAAFFFPVTMGELGTTTTLVLAAIFPIIGLIASMMWAPETNGKDIDTFA</sequence>
<dbReference type="InterPro" id="IPR005828">
    <property type="entry name" value="MFS_sugar_transport-like"/>
</dbReference>
<feature type="transmembrane region" description="Helical" evidence="5">
    <location>
        <begin position="61"/>
        <end position="81"/>
    </location>
</feature>
<dbReference type="PANTHER" id="PTHR24064">
    <property type="entry name" value="SOLUTE CARRIER FAMILY 22 MEMBER"/>
    <property type="match status" value="1"/>
</dbReference>
<dbReference type="Gene3D" id="1.20.1250.20">
    <property type="entry name" value="MFS general substrate transporter like domains"/>
    <property type="match status" value="1"/>
</dbReference>
<keyword evidence="4 5" id="KW-0472">Membrane</keyword>
<evidence type="ECO:0000256" key="4">
    <source>
        <dbReference type="ARBA" id="ARBA00023136"/>
    </source>
</evidence>
<accession>A0A849AW81</accession>
<proteinExistence type="predicted"/>
<evidence type="ECO:0000259" key="6">
    <source>
        <dbReference type="PROSITE" id="PS50850"/>
    </source>
</evidence>
<protein>
    <submittedName>
        <fullName evidence="7">MFS transporter</fullName>
    </submittedName>
</protein>
<dbReference type="PROSITE" id="PS50850">
    <property type="entry name" value="MFS"/>
    <property type="match status" value="1"/>
</dbReference>
<dbReference type="InterPro" id="IPR036259">
    <property type="entry name" value="MFS_trans_sf"/>
</dbReference>
<evidence type="ECO:0000313" key="8">
    <source>
        <dbReference type="Proteomes" id="UP000549517"/>
    </source>
</evidence>
<reference evidence="7 8" key="1">
    <citation type="submission" date="2020-05" db="EMBL/GenBank/DDBJ databases">
        <title>MicrobeNet Type strains.</title>
        <authorList>
            <person name="Nicholson A.C."/>
        </authorList>
    </citation>
    <scope>NUCLEOTIDE SEQUENCE [LARGE SCALE GENOMIC DNA]</scope>
    <source>
        <strain evidence="7 8">CCUG 46604</strain>
    </source>
</reference>
<dbReference type="InterPro" id="IPR020846">
    <property type="entry name" value="MFS_dom"/>
</dbReference>
<evidence type="ECO:0000313" key="7">
    <source>
        <dbReference type="EMBL" id="NNG80321.1"/>
    </source>
</evidence>